<keyword evidence="3" id="KW-1134">Transmembrane beta strand</keyword>
<sequence length="905" mass="95629">MVPSKSQMMRIELSQTSTSALARPSHKGLDVTPGAHPQKTGARVRRWANGRSVGLIRATTMRGDARALFDQAGPRRQGGAEPSTCGGPTISLCNRGVGGFAQALGVAGALCLASGSAHAAPLIRFHVPAQATSEALLQVALQAGASLGGELDACRGASRALNGRLTLEAALNQLLAGQPCRFRLDSRGAILIVAAPPGRPQPHTPPPLAPRPPVAAAAAPAPTTVAVGELVVTAGRRAELPGRTPYAISALRGSDLPRLGVTDIPALASLVAGMTVTNLGPGRDKVLLRGLSDGAYTGVTQSTVSLYLDDVPVTYNAPDPDLRLIDVDRVEVMRGPQGTLYGGGTMGGIVRVVTNRPDLDTYSGEATAGLSYTLSGGINTSLEAVANMPVLPGRVALRAAAYQEHWSGFIDDVNLGLKHVNSGGRDGARLAVRAQVTDDWSVTLGGIHQSINTDDTQYVLAGLGRLQRANSVREPHDNDFDEVSATVEGGGRWGRVVFSLARLLHHYDSRYDATPAVGAFTDQPGAAAFDDSRRVDLLVSELTLSSSPDERWRWLAGAFASSGRVDAQSTLDQLSPAPAQLYAETRVDHIREVAVYGETAYDLTSRLNAVVGLRWFSFAFSTDSLVTQGPGSRTFSDSGEANGFSPKFSLRYQPNGRTTYYVQAAEGYRPAGFNTAGPVGETFDGSSGGLRRQFDADELWNYEVGAKLQLMDGRVQLRLAAFYAVWGAIQSDQYLPSGLPYAVNVGDGANRGLEAEIDWRLSPAWRLRAAALVDDPQLTRVNPNFQSKPDAGLPGVTSGSVSAALSYRRPLTGSLEFRADAEAAYLGHSNVAFAPQSSSQSGGYATARISVALEAPHWAVSAFVDNPANSSANTFAFGNPFRIGRQKVITPLRPLTAGVNLTMRF</sequence>
<feature type="domain" description="TonB-dependent receptor-like beta-barrel" evidence="13">
    <location>
        <begin position="477"/>
        <end position="866"/>
    </location>
</feature>
<dbReference type="EMBL" id="QFYP01000001">
    <property type="protein sequence ID" value="RAK58430.1"/>
    <property type="molecule type" value="Genomic_DNA"/>
</dbReference>
<proteinExistence type="inferred from homology"/>
<evidence type="ECO:0000259" key="13">
    <source>
        <dbReference type="Pfam" id="PF00593"/>
    </source>
</evidence>
<keyword evidence="10" id="KW-0998">Cell outer membrane</keyword>
<evidence type="ECO:0000256" key="11">
    <source>
        <dbReference type="RuleBase" id="RU003357"/>
    </source>
</evidence>
<dbReference type="Pfam" id="PF00593">
    <property type="entry name" value="TonB_dep_Rec_b-barrel"/>
    <property type="match status" value="1"/>
</dbReference>
<dbReference type="InterPro" id="IPR036942">
    <property type="entry name" value="Beta-barrel_TonB_sf"/>
</dbReference>
<evidence type="ECO:0000256" key="3">
    <source>
        <dbReference type="ARBA" id="ARBA00022452"/>
    </source>
</evidence>
<dbReference type="OrthoDB" id="9760333at2"/>
<evidence type="ECO:0000256" key="7">
    <source>
        <dbReference type="ARBA" id="ARBA00023065"/>
    </source>
</evidence>
<dbReference type="AlphaFoldDB" id="A0A328ATX2"/>
<dbReference type="SUPFAM" id="SSF56935">
    <property type="entry name" value="Porins"/>
    <property type="match status" value="1"/>
</dbReference>
<comment type="subcellular location">
    <subcellularLocation>
        <location evidence="1">Cell outer membrane</location>
        <topology evidence="1">Multi-pass membrane protein</topology>
    </subcellularLocation>
</comment>
<dbReference type="Gene3D" id="3.55.50.30">
    <property type="match status" value="1"/>
</dbReference>
<dbReference type="Gene3D" id="2.40.170.20">
    <property type="entry name" value="TonB-dependent receptor, beta-barrel domain"/>
    <property type="match status" value="1"/>
</dbReference>
<accession>A0A328ATX2</accession>
<dbReference type="InterPro" id="IPR012910">
    <property type="entry name" value="Plug_dom"/>
</dbReference>
<reference evidence="16" key="1">
    <citation type="submission" date="2018-05" db="EMBL/GenBank/DDBJ databases">
        <authorList>
            <person name="Li X."/>
        </authorList>
    </citation>
    <scope>NUCLEOTIDE SEQUENCE [LARGE SCALE GENOMIC DNA]</scope>
    <source>
        <strain evidence="16">HKS-05</strain>
    </source>
</reference>
<gene>
    <name evidence="15" type="ORF">DJ021_00730</name>
</gene>
<dbReference type="Proteomes" id="UP000249842">
    <property type="component" value="Unassembled WGS sequence"/>
</dbReference>
<keyword evidence="4" id="KW-0410">Iron transport</keyword>
<dbReference type="PANTHER" id="PTHR32552">
    <property type="entry name" value="FERRICHROME IRON RECEPTOR-RELATED"/>
    <property type="match status" value="1"/>
</dbReference>
<evidence type="ECO:0000256" key="4">
    <source>
        <dbReference type="ARBA" id="ARBA00022496"/>
    </source>
</evidence>
<feature type="region of interest" description="Disordered" evidence="12">
    <location>
        <begin position="16"/>
        <end position="41"/>
    </location>
</feature>
<feature type="domain" description="TonB-dependent receptor plug" evidence="14">
    <location>
        <begin position="243"/>
        <end position="349"/>
    </location>
</feature>
<comment type="caution">
    <text evidence="15">The sequence shown here is derived from an EMBL/GenBank/DDBJ whole genome shotgun (WGS) entry which is preliminary data.</text>
</comment>
<keyword evidence="15" id="KW-0675">Receptor</keyword>
<evidence type="ECO:0000313" key="16">
    <source>
        <dbReference type="Proteomes" id="UP000249842"/>
    </source>
</evidence>
<keyword evidence="9 11" id="KW-0472">Membrane</keyword>
<keyword evidence="5" id="KW-0812">Transmembrane</keyword>
<name>A0A328ATX2_9CAUL</name>
<dbReference type="PANTHER" id="PTHR32552:SF81">
    <property type="entry name" value="TONB-DEPENDENT OUTER MEMBRANE RECEPTOR"/>
    <property type="match status" value="1"/>
</dbReference>
<dbReference type="Pfam" id="PF07715">
    <property type="entry name" value="Plug"/>
    <property type="match status" value="1"/>
</dbReference>
<dbReference type="GO" id="GO:0009279">
    <property type="term" value="C:cell outer membrane"/>
    <property type="evidence" value="ECO:0007669"/>
    <property type="project" value="UniProtKB-SubCell"/>
</dbReference>
<comment type="similarity">
    <text evidence="11">Belongs to the TonB-dependent receptor family.</text>
</comment>
<keyword evidence="16" id="KW-1185">Reference proteome</keyword>
<evidence type="ECO:0000259" key="14">
    <source>
        <dbReference type="Pfam" id="PF07715"/>
    </source>
</evidence>
<protein>
    <submittedName>
        <fullName evidence="15">TonB-dependent receptor</fullName>
    </submittedName>
</protein>
<evidence type="ECO:0000313" key="15">
    <source>
        <dbReference type="EMBL" id="RAK58430.1"/>
    </source>
</evidence>
<keyword evidence="6" id="KW-0408">Iron</keyword>
<keyword evidence="7" id="KW-0406">Ion transport</keyword>
<evidence type="ECO:0000256" key="10">
    <source>
        <dbReference type="ARBA" id="ARBA00023237"/>
    </source>
</evidence>
<evidence type="ECO:0000256" key="6">
    <source>
        <dbReference type="ARBA" id="ARBA00023004"/>
    </source>
</evidence>
<dbReference type="InterPro" id="IPR000531">
    <property type="entry name" value="Beta-barrel_TonB"/>
</dbReference>
<keyword evidence="8 11" id="KW-0798">TonB box</keyword>
<organism evidence="15 16">
    <name type="scientific">Phenylobacterium hankyongense</name>
    <dbReference type="NCBI Taxonomy" id="1813876"/>
    <lineage>
        <taxon>Bacteria</taxon>
        <taxon>Pseudomonadati</taxon>
        <taxon>Pseudomonadota</taxon>
        <taxon>Alphaproteobacteria</taxon>
        <taxon>Caulobacterales</taxon>
        <taxon>Caulobacteraceae</taxon>
        <taxon>Phenylobacterium</taxon>
    </lineage>
</organism>
<keyword evidence="2" id="KW-0813">Transport</keyword>
<evidence type="ECO:0000256" key="9">
    <source>
        <dbReference type="ARBA" id="ARBA00023136"/>
    </source>
</evidence>
<dbReference type="GO" id="GO:0006826">
    <property type="term" value="P:iron ion transport"/>
    <property type="evidence" value="ECO:0007669"/>
    <property type="project" value="UniProtKB-KW"/>
</dbReference>
<evidence type="ECO:0000256" key="1">
    <source>
        <dbReference type="ARBA" id="ARBA00004571"/>
    </source>
</evidence>
<evidence type="ECO:0000256" key="8">
    <source>
        <dbReference type="ARBA" id="ARBA00023077"/>
    </source>
</evidence>
<dbReference type="InterPro" id="IPR039426">
    <property type="entry name" value="TonB-dep_rcpt-like"/>
</dbReference>
<evidence type="ECO:0000256" key="5">
    <source>
        <dbReference type="ARBA" id="ARBA00022692"/>
    </source>
</evidence>
<evidence type="ECO:0000256" key="2">
    <source>
        <dbReference type="ARBA" id="ARBA00022448"/>
    </source>
</evidence>
<evidence type="ECO:0000256" key="12">
    <source>
        <dbReference type="SAM" id="MobiDB-lite"/>
    </source>
</evidence>